<evidence type="ECO:0000313" key="2">
    <source>
        <dbReference type="Proteomes" id="UP000027442"/>
    </source>
</evidence>
<keyword evidence="2" id="KW-1185">Reference proteome</keyword>
<reference evidence="1 2" key="1">
    <citation type="submission" date="2013-08" db="EMBL/GenBank/DDBJ databases">
        <authorList>
            <person name="Weinstock G."/>
            <person name="Sodergren E."/>
            <person name="Wylie T."/>
            <person name="Fulton L."/>
            <person name="Fulton R."/>
            <person name="Fronick C."/>
            <person name="O'Laughlin M."/>
            <person name="Godfrey J."/>
            <person name="Miner T."/>
            <person name="Herter B."/>
            <person name="Appelbaum E."/>
            <person name="Cordes M."/>
            <person name="Lek S."/>
            <person name="Wollam A."/>
            <person name="Pepin K.H."/>
            <person name="Palsikar V.B."/>
            <person name="Mitreva M."/>
            <person name="Wilson R.K."/>
        </authorList>
    </citation>
    <scope>NUCLEOTIDE SEQUENCE [LARGE SCALE GENOMIC DNA]</scope>
    <source>
        <strain evidence="1 2">ATCC 15930</strain>
    </source>
</reference>
<sequence>MKTRITIKKTELHKLYKSLTTRPNITREYVEQELASVFGKRNLHPTSVKERIQSLNDAIEALGYGHPYVIGYMEAEEALAKIGGDECALAFFELRIIVAALNEGWKWGGHSFCYLPMFELYPKDVLEDMTDDEAEDIQPVFSRRFPNIGGMAWKHNIDNMSLSAYAPACLMLKNESLARYAAEQFMQYWAKYILG</sequence>
<organism evidence="1 2">
    <name type="scientific">Hoylesella loescheii DSM 19665 = JCM 12249 = ATCC 15930</name>
    <dbReference type="NCBI Taxonomy" id="1122985"/>
    <lineage>
        <taxon>Bacteria</taxon>
        <taxon>Pseudomonadati</taxon>
        <taxon>Bacteroidota</taxon>
        <taxon>Bacteroidia</taxon>
        <taxon>Bacteroidales</taxon>
        <taxon>Prevotellaceae</taxon>
        <taxon>Hoylesella</taxon>
    </lineage>
</organism>
<dbReference type="AlphaFoldDB" id="A0A069QI83"/>
<proteinExistence type="predicted"/>
<evidence type="ECO:0000313" key="1">
    <source>
        <dbReference type="EMBL" id="KDR51729.1"/>
    </source>
</evidence>
<dbReference type="RefSeq" id="WP_018967393.1">
    <property type="nucleotide sequence ID" value="NZ_KB899214.1"/>
</dbReference>
<dbReference type="Proteomes" id="UP000027442">
    <property type="component" value="Unassembled WGS sequence"/>
</dbReference>
<dbReference type="PATRIC" id="fig|1122985.7.peg.2323"/>
<name>A0A069QI83_HOYLO</name>
<protein>
    <submittedName>
        <fullName evidence="1">Uncharacterized protein</fullName>
    </submittedName>
</protein>
<dbReference type="EMBL" id="JNGW01000096">
    <property type="protein sequence ID" value="KDR51729.1"/>
    <property type="molecule type" value="Genomic_DNA"/>
</dbReference>
<accession>A0A069QI83</accession>
<gene>
    <name evidence="1" type="ORF">HMPREF1991_02242</name>
</gene>
<comment type="caution">
    <text evidence="1">The sequence shown here is derived from an EMBL/GenBank/DDBJ whole genome shotgun (WGS) entry which is preliminary data.</text>
</comment>
<dbReference type="HOGENOM" id="CLU_1352371_0_0_10"/>